<feature type="region of interest" description="Disordered" evidence="1">
    <location>
        <begin position="429"/>
        <end position="467"/>
    </location>
</feature>
<name>A0ABR3BS02_9TREE</name>
<feature type="compositionally biased region" description="Polar residues" evidence="1">
    <location>
        <begin position="64"/>
        <end position="88"/>
    </location>
</feature>
<evidence type="ECO:0000313" key="3">
    <source>
        <dbReference type="Proteomes" id="UP000054399"/>
    </source>
</evidence>
<evidence type="ECO:0000313" key="2">
    <source>
        <dbReference type="EMBL" id="KAL0249737.1"/>
    </source>
</evidence>
<feature type="region of interest" description="Disordered" evidence="1">
    <location>
        <begin position="64"/>
        <end position="89"/>
    </location>
</feature>
<reference evidence="2 3" key="2">
    <citation type="submission" date="2024-01" db="EMBL/GenBank/DDBJ databases">
        <title>Comparative genomics of Cryptococcus and Kwoniella reveals pathogenesis evolution and contrasting modes of karyotype evolution via chromosome fusion or intercentromeric recombination.</title>
        <authorList>
            <person name="Coelho M.A."/>
            <person name="David-Palma M."/>
            <person name="Shea T."/>
            <person name="Bowers K."/>
            <person name="Mcginley-Smith S."/>
            <person name="Mohammad A.W."/>
            <person name="Gnirke A."/>
            <person name="Yurkov A.M."/>
            <person name="Nowrousian M."/>
            <person name="Sun S."/>
            <person name="Cuomo C.A."/>
            <person name="Heitman J."/>
        </authorList>
    </citation>
    <scope>NUCLEOTIDE SEQUENCE [LARGE SCALE GENOMIC DNA]</scope>
    <source>
        <strain evidence="2 3">IND107</strain>
    </source>
</reference>
<protein>
    <submittedName>
        <fullName evidence="2">Uncharacterized protein</fullName>
    </submittedName>
</protein>
<sequence>MTCAPSFYNIYLLTIIHPLLIQNPSTVDVGSKDTTRFLKSEDQSGKRLYHEKLSQIIFSPSLFRNRSTPTRKSSRETSPSTRHYSSLGRQPEEVGILADALQGQLRIGSSEETEGTMRQLLRGLEDRGHLWEESMIAPHLQEDRSYRTKGTTITSSLRTNESVDLVEAVLKANDGAINDLWNLLQTAFGMSPSSCLFRRMINLLQAQKNEIHEMKPYIETKSFPSLLSLQQIYAKIDGNIKNLVDLSDTVVWDTLVTLVQALQEGSDYLTDACLICKIAWYAEMIDHYYATSIQHALDKAIDQKTDFTTYRRAAESILAISSTLSFDPLDDQMAENAYRDLCSLIRQLELRVKSNKTATPVTTAVHSVVDSSTTTGASTSTLLTLLGSLVDTPILSPPVLSSFSSCPSSPGASDFKSIDMKDLQTSFGTGVSTPARPLPGLSSFNATSTGIPAKPTPTPSSPAASVAGTDSSEEIWEYRGQLLSPSALDLVLRQETLAQADSSGQYAGEVSWDDLRGTWIPIWVKKLKVSDLAEGEIPDSSPAGFQERDTDAWGNKIGWHGQHKEMYYKGEPKWELED</sequence>
<keyword evidence="3" id="KW-1185">Reference proteome</keyword>
<proteinExistence type="predicted"/>
<evidence type="ECO:0000256" key="1">
    <source>
        <dbReference type="SAM" id="MobiDB-lite"/>
    </source>
</evidence>
<organism evidence="2 3">
    <name type="scientific">Cryptococcus tetragattii IND107</name>
    <dbReference type="NCBI Taxonomy" id="1296105"/>
    <lineage>
        <taxon>Eukaryota</taxon>
        <taxon>Fungi</taxon>
        <taxon>Dikarya</taxon>
        <taxon>Basidiomycota</taxon>
        <taxon>Agaricomycotina</taxon>
        <taxon>Tremellomycetes</taxon>
        <taxon>Tremellales</taxon>
        <taxon>Cryptococcaceae</taxon>
        <taxon>Cryptococcus</taxon>
        <taxon>Cryptococcus gattii species complex</taxon>
    </lineage>
</organism>
<comment type="caution">
    <text evidence="2">The sequence shown here is derived from an EMBL/GenBank/DDBJ whole genome shotgun (WGS) entry which is preliminary data.</text>
</comment>
<accession>A0ABR3BS02</accession>
<dbReference type="GeneID" id="91989894"/>
<dbReference type="Proteomes" id="UP000054399">
    <property type="component" value="Unassembled WGS sequence"/>
</dbReference>
<reference evidence="3" key="1">
    <citation type="submission" date="2015-01" db="EMBL/GenBank/DDBJ databases">
        <title>The Genome Sequence of Cryptococcus gattii MMRL2647.</title>
        <authorList>
            <consortium name="The Broad Institute Genomics Platform"/>
            <person name="Cuomo C."/>
            <person name="Litvintseva A."/>
            <person name="Chen Y."/>
            <person name="Heitman J."/>
            <person name="Sun S."/>
            <person name="Springer D."/>
            <person name="Dromer F."/>
            <person name="Young S."/>
            <person name="Zeng Q."/>
            <person name="Gargeya S."/>
            <person name="Abouelleil A."/>
            <person name="Alvarado L."/>
            <person name="Chapman S.B."/>
            <person name="Gainer-Dewar J."/>
            <person name="Goldberg J."/>
            <person name="Griggs A."/>
            <person name="Gujja S."/>
            <person name="Hansen M."/>
            <person name="Howarth C."/>
            <person name="Imamovic A."/>
            <person name="Larimer J."/>
            <person name="Murphy C."/>
            <person name="Naylor J."/>
            <person name="Pearson M."/>
            <person name="Priest M."/>
            <person name="Roberts A."/>
            <person name="Saif S."/>
            <person name="Shea T."/>
            <person name="Sykes S."/>
            <person name="Wortman J."/>
            <person name="Nusbaum C."/>
            <person name="Birren B."/>
        </authorList>
    </citation>
    <scope>NUCLEOTIDE SEQUENCE [LARGE SCALE GENOMIC DNA]</scope>
    <source>
        <strain evidence="3">IND107</strain>
    </source>
</reference>
<dbReference type="EMBL" id="ATAM02000005">
    <property type="protein sequence ID" value="KAL0249737.1"/>
    <property type="molecule type" value="Genomic_DNA"/>
</dbReference>
<dbReference type="RefSeq" id="XP_066613924.1">
    <property type="nucleotide sequence ID" value="XM_066757540.1"/>
</dbReference>
<gene>
    <name evidence="2" type="ORF">I308_103038</name>
</gene>